<gene>
    <name evidence="2" type="ORF">M409DRAFT_57668</name>
</gene>
<keyword evidence="3" id="KW-1185">Reference proteome</keyword>
<feature type="region of interest" description="Disordered" evidence="1">
    <location>
        <begin position="1"/>
        <end position="24"/>
    </location>
</feature>
<organism evidence="2 3">
    <name type="scientific">Zasmidium cellare ATCC 36951</name>
    <dbReference type="NCBI Taxonomy" id="1080233"/>
    <lineage>
        <taxon>Eukaryota</taxon>
        <taxon>Fungi</taxon>
        <taxon>Dikarya</taxon>
        <taxon>Ascomycota</taxon>
        <taxon>Pezizomycotina</taxon>
        <taxon>Dothideomycetes</taxon>
        <taxon>Dothideomycetidae</taxon>
        <taxon>Mycosphaerellales</taxon>
        <taxon>Mycosphaerellaceae</taxon>
        <taxon>Zasmidium</taxon>
    </lineage>
</organism>
<dbReference type="GeneID" id="54566973"/>
<dbReference type="EMBL" id="ML993609">
    <property type="protein sequence ID" value="KAF2163393.1"/>
    <property type="molecule type" value="Genomic_DNA"/>
</dbReference>
<proteinExistence type="predicted"/>
<evidence type="ECO:0000313" key="3">
    <source>
        <dbReference type="Proteomes" id="UP000799537"/>
    </source>
</evidence>
<sequence>MGKNPEIRKPKPKPPRSRESNFSYEDDGCVATAIQESNTASNDQDFDDPLMRPGPVPLYPYGLGFMDVGDFQVVCLDVYTVVYSVNQDDGVLRVWLNKIAKAGGEMELEPPGHRYSVGEAANVKFAALRLRMLDETPASAGLEIDTVVVSQDDAVGRLVVAVLVRSLDTNEALADTQRERGVEGLWWDEYAVKEGAGIMEGEIGDEELKRQVLRGFDVLKEIRFPPIDRSRRGLVDG</sequence>
<evidence type="ECO:0000256" key="1">
    <source>
        <dbReference type="SAM" id="MobiDB-lite"/>
    </source>
</evidence>
<dbReference type="RefSeq" id="XP_033664282.1">
    <property type="nucleotide sequence ID" value="XM_033813701.1"/>
</dbReference>
<dbReference type="AlphaFoldDB" id="A0A6A6C984"/>
<evidence type="ECO:0000313" key="2">
    <source>
        <dbReference type="EMBL" id="KAF2163393.1"/>
    </source>
</evidence>
<protein>
    <submittedName>
        <fullName evidence="2">Uncharacterized protein</fullName>
    </submittedName>
</protein>
<accession>A0A6A6C984</accession>
<name>A0A6A6C984_ZASCE</name>
<dbReference type="Proteomes" id="UP000799537">
    <property type="component" value="Unassembled WGS sequence"/>
</dbReference>
<reference evidence="2" key="1">
    <citation type="journal article" date="2020" name="Stud. Mycol.">
        <title>101 Dothideomycetes genomes: a test case for predicting lifestyles and emergence of pathogens.</title>
        <authorList>
            <person name="Haridas S."/>
            <person name="Albert R."/>
            <person name="Binder M."/>
            <person name="Bloem J."/>
            <person name="Labutti K."/>
            <person name="Salamov A."/>
            <person name="Andreopoulos B."/>
            <person name="Baker S."/>
            <person name="Barry K."/>
            <person name="Bills G."/>
            <person name="Bluhm B."/>
            <person name="Cannon C."/>
            <person name="Castanera R."/>
            <person name="Culley D."/>
            <person name="Daum C."/>
            <person name="Ezra D."/>
            <person name="Gonzalez J."/>
            <person name="Henrissat B."/>
            <person name="Kuo A."/>
            <person name="Liang C."/>
            <person name="Lipzen A."/>
            <person name="Lutzoni F."/>
            <person name="Magnuson J."/>
            <person name="Mondo S."/>
            <person name="Nolan M."/>
            <person name="Ohm R."/>
            <person name="Pangilinan J."/>
            <person name="Park H.-J."/>
            <person name="Ramirez L."/>
            <person name="Alfaro M."/>
            <person name="Sun H."/>
            <person name="Tritt A."/>
            <person name="Yoshinaga Y."/>
            <person name="Zwiers L.-H."/>
            <person name="Turgeon B."/>
            <person name="Goodwin S."/>
            <person name="Spatafora J."/>
            <person name="Crous P."/>
            <person name="Grigoriev I."/>
        </authorList>
    </citation>
    <scope>NUCLEOTIDE SEQUENCE</scope>
    <source>
        <strain evidence="2">ATCC 36951</strain>
    </source>
</reference>